<accession>A0ABR7M583</accession>
<organism evidence="3 4">
    <name type="scientific">Flavihumibacter stibioxidans</name>
    <dbReference type="NCBI Taxonomy" id="1834163"/>
    <lineage>
        <taxon>Bacteria</taxon>
        <taxon>Pseudomonadati</taxon>
        <taxon>Bacteroidota</taxon>
        <taxon>Chitinophagia</taxon>
        <taxon>Chitinophagales</taxon>
        <taxon>Chitinophagaceae</taxon>
        <taxon>Flavihumibacter</taxon>
    </lineage>
</organism>
<evidence type="ECO:0000259" key="1">
    <source>
        <dbReference type="Pfam" id="PF14399"/>
    </source>
</evidence>
<dbReference type="InterPro" id="IPR032369">
    <property type="entry name" value="DUF4872"/>
</dbReference>
<dbReference type="Proteomes" id="UP000765802">
    <property type="component" value="Unassembled WGS sequence"/>
</dbReference>
<comment type="caution">
    <text evidence="3">The sequence shown here is derived from an EMBL/GenBank/DDBJ whole genome shotgun (WGS) entry which is preliminary data.</text>
</comment>
<gene>
    <name evidence="3" type="ORF">BC349_04255</name>
</gene>
<evidence type="ECO:0000259" key="2">
    <source>
        <dbReference type="Pfam" id="PF16169"/>
    </source>
</evidence>
<dbReference type="RefSeq" id="WP_222840063.1">
    <property type="nucleotide sequence ID" value="NZ_JBHULF010000006.1"/>
</dbReference>
<evidence type="ECO:0000313" key="4">
    <source>
        <dbReference type="Proteomes" id="UP000765802"/>
    </source>
</evidence>
<protein>
    <submittedName>
        <fullName evidence="3">Peptidase</fullName>
    </submittedName>
</protein>
<proteinExistence type="predicted"/>
<feature type="domain" description="Butirosin biosynthesis protein H N-terminal" evidence="1">
    <location>
        <begin position="13"/>
        <end position="144"/>
    </location>
</feature>
<evidence type="ECO:0000313" key="3">
    <source>
        <dbReference type="EMBL" id="MBC6490168.1"/>
    </source>
</evidence>
<name>A0ABR7M583_9BACT</name>
<reference evidence="3 4" key="1">
    <citation type="submission" date="2016-07" db="EMBL/GenBank/DDBJ databases">
        <title>Genome analysis of Flavihumibacter stibioxidans YS-17.</title>
        <authorList>
            <person name="Shi K."/>
            <person name="Han Y."/>
            <person name="Wang G."/>
        </authorList>
    </citation>
    <scope>NUCLEOTIDE SEQUENCE [LARGE SCALE GENOMIC DNA]</scope>
    <source>
        <strain evidence="3 4">YS-17</strain>
    </source>
</reference>
<sequence length="333" mass="37172">MIVKDFKHQQSAHCENGVTLSLLKHYGIELTEPLIFGIGAGLFFTHLPFVKLNGVPGTSFRIMPGYIFKKVCKELGVKMKVQKFSSPEKATRALDEALANNHPVGLQSSVYFLPYFPPAWRFHFNAHNLIVYGKEGDEYLVSDPIMETATRLGAADLQKARFAKGFPAPNGKMYYPVQAYGKANLPAAIIKGMKKTCFFMLSSPPPLFGYHGMVYLGKKIKKYPEKLGGRKAALYIGSIVRMQEEIGTGGGGFRFLYAAFLQEAAAILQDDRFLTMSGEMTSIGDEWRNFAFSCARVMKDRSGSLSSYEELGNMMIALGAREKDFFTRLKQML</sequence>
<dbReference type="Pfam" id="PF16169">
    <property type="entry name" value="DUF4872"/>
    <property type="match status" value="1"/>
</dbReference>
<feature type="domain" description="DUF4872" evidence="2">
    <location>
        <begin position="156"/>
        <end position="329"/>
    </location>
</feature>
<keyword evidence="4" id="KW-1185">Reference proteome</keyword>
<dbReference type="InterPro" id="IPR026935">
    <property type="entry name" value="BtrH_N"/>
</dbReference>
<dbReference type="EMBL" id="MBUA01000001">
    <property type="protein sequence ID" value="MBC6490168.1"/>
    <property type="molecule type" value="Genomic_DNA"/>
</dbReference>
<dbReference type="Pfam" id="PF14399">
    <property type="entry name" value="BtrH_N"/>
    <property type="match status" value="1"/>
</dbReference>